<evidence type="ECO:0000313" key="4">
    <source>
        <dbReference type="Proteomes" id="UP000295198"/>
    </source>
</evidence>
<dbReference type="Pfam" id="PF03869">
    <property type="entry name" value="Arc"/>
    <property type="match status" value="1"/>
</dbReference>
<gene>
    <name evidence="3" type="ORF">EKO23_01080</name>
</gene>
<evidence type="ECO:0000259" key="2">
    <source>
        <dbReference type="Pfam" id="PF03869"/>
    </source>
</evidence>
<dbReference type="GO" id="GO:0006355">
    <property type="term" value="P:regulation of DNA-templated transcription"/>
    <property type="evidence" value="ECO:0007669"/>
    <property type="project" value="InterPro"/>
</dbReference>
<dbReference type="SUPFAM" id="SSF47598">
    <property type="entry name" value="Ribbon-helix-helix"/>
    <property type="match status" value="1"/>
</dbReference>
<feature type="region of interest" description="Disordered" evidence="1">
    <location>
        <begin position="1"/>
        <end position="28"/>
    </location>
</feature>
<dbReference type="EMBL" id="SDKM01000001">
    <property type="protein sequence ID" value="RYP89050.1"/>
    <property type="molecule type" value="Genomic_DNA"/>
</dbReference>
<evidence type="ECO:0000256" key="1">
    <source>
        <dbReference type="SAM" id="MobiDB-lite"/>
    </source>
</evidence>
<keyword evidence="3" id="KW-0238">DNA-binding</keyword>
<name>A0A4Q4ZL06_9ACTN</name>
<evidence type="ECO:0000313" key="3">
    <source>
        <dbReference type="EMBL" id="RYP89050.1"/>
    </source>
</evidence>
<organism evidence="3 4">
    <name type="scientific">Nocardioides guangzhouensis</name>
    <dbReference type="NCBI Taxonomy" id="2497878"/>
    <lineage>
        <taxon>Bacteria</taxon>
        <taxon>Bacillati</taxon>
        <taxon>Actinomycetota</taxon>
        <taxon>Actinomycetes</taxon>
        <taxon>Propionibacteriales</taxon>
        <taxon>Nocardioidaceae</taxon>
        <taxon>Nocardioides</taxon>
    </lineage>
</organism>
<comment type="caution">
    <text evidence="3">The sequence shown here is derived from an EMBL/GenBank/DDBJ whole genome shotgun (WGS) entry which is preliminary data.</text>
</comment>
<dbReference type="InterPro" id="IPR010985">
    <property type="entry name" value="Ribbon_hlx_hlx"/>
</dbReference>
<dbReference type="AlphaFoldDB" id="A0A4Q4ZL06"/>
<feature type="domain" description="Arc-like DNA binding" evidence="2">
    <location>
        <begin position="91"/>
        <end position="115"/>
    </location>
</feature>
<protein>
    <submittedName>
        <fullName evidence="3">Arc family DNA-binding protein</fullName>
    </submittedName>
</protein>
<accession>A0A4Q4ZL06</accession>
<dbReference type="Proteomes" id="UP000295198">
    <property type="component" value="Unassembled WGS sequence"/>
</dbReference>
<keyword evidence="4" id="KW-1185">Reference proteome</keyword>
<reference evidence="3 4" key="1">
    <citation type="submission" date="2019-01" db="EMBL/GenBank/DDBJ databases">
        <title>Nocardioides guangzhouensis sp. nov., an actinobacterium isolated from soil.</title>
        <authorList>
            <person name="Fu Y."/>
            <person name="Cai Y."/>
            <person name="Lin Z."/>
            <person name="Chen P."/>
        </authorList>
    </citation>
    <scope>NUCLEOTIDE SEQUENCE [LARGE SCALE GENOMIC DNA]</scope>
    <source>
        <strain evidence="3 4">130</strain>
    </source>
</reference>
<dbReference type="GO" id="GO:0003677">
    <property type="term" value="F:DNA binding"/>
    <property type="evidence" value="ECO:0007669"/>
    <property type="project" value="UniProtKB-KW"/>
</dbReference>
<dbReference type="InterPro" id="IPR005569">
    <property type="entry name" value="Arc_DNA-bd_dom"/>
</dbReference>
<sequence length="132" mass="14051">MSRGPSSGFGRSGRGRMPPPSAGALLCGPPPTFEALPCPPSGLPRQIFRGPLPYGGHHGRFEIAALAVRSHPPTEGSALNTEPAPNEIAVVVRLPRELRDALKERAALEDRSVASLLRRAARTYLQDAESIP</sequence>
<proteinExistence type="predicted"/>